<dbReference type="InterPro" id="IPR016181">
    <property type="entry name" value="Acyl_CoA_acyltransferase"/>
</dbReference>
<accession>A0A7J6M107</accession>
<reference evidence="2 3" key="1">
    <citation type="submission" date="2020-04" db="EMBL/GenBank/DDBJ databases">
        <title>Perkinsus olseni comparative genomics.</title>
        <authorList>
            <person name="Bogema D.R."/>
        </authorList>
    </citation>
    <scope>NUCLEOTIDE SEQUENCE [LARGE SCALE GENOMIC DNA]</scope>
    <source>
        <strain evidence="2">ATCC PRA-179</strain>
    </source>
</reference>
<feature type="signal peptide" evidence="1">
    <location>
        <begin position="1"/>
        <end position="17"/>
    </location>
</feature>
<organism evidence="2 3">
    <name type="scientific">Perkinsus olseni</name>
    <name type="common">Perkinsus atlanticus</name>
    <dbReference type="NCBI Taxonomy" id="32597"/>
    <lineage>
        <taxon>Eukaryota</taxon>
        <taxon>Sar</taxon>
        <taxon>Alveolata</taxon>
        <taxon>Perkinsozoa</taxon>
        <taxon>Perkinsea</taxon>
        <taxon>Perkinsida</taxon>
        <taxon>Perkinsidae</taxon>
        <taxon>Perkinsus</taxon>
    </lineage>
</organism>
<name>A0A7J6M107_PEROL</name>
<evidence type="ECO:0000313" key="3">
    <source>
        <dbReference type="Proteomes" id="UP000570595"/>
    </source>
</evidence>
<evidence type="ECO:0000313" key="2">
    <source>
        <dbReference type="EMBL" id="KAF4664900.1"/>
    </source>
</evidence>
<dbReference type="EMBL" id="JABAHT010000106">
    <property type="protein sequence ID" value="KAF4664900.1"/>
    <property type="molecule type" value="Genomic_DNA"/>
</dbReference>
<dbReference type="AlphaFoldDB" id="A0A7J6M107"/>
<feature type="chain" id="PRO_5029875622" description="N-acetyltransferase domain-containing protein" evidence="1">
    <location>
        <begin position="18"/>
        <end position="339"/>
    </location>
</feature>
<feature type="non-terminal residue" evidence="2">
    <location>
        <position position="1"/>
    </location>
</feature>
<gene>
    <name evidence="2" type="ORF">FOZ61_000361</name>
</gene>
<keyword evidence="1" id="KW-0732">Signal</keyword>
<evidence type="ECO:0008006" key="4">
    <source>
        <dbReference type="Google" id="ProtNLM"/>
    </source>
</evidence>
<dbReference type="Gene3D" id="3.40.630.30">
    <property type="match status" value="1"/>
</dbReference>
<dbReference type="OrthoDB" id="10485318at2759"/>
<evidence type="ECO:0000256" key="1">
    <source>
        <dbReference type="SAM" id="SignalP"/>
    </source>
</evidence>
<dbReference type="Proteomes" id="UP000570595">
    <property type="component" value="Unassembled WGS sequence"/>
</dbReference>
<protein>
    <recommendedName>
        <fullName evidence="4">N-acetyltransferase domain-containing protein</fullName>
    </recommendedName>
</protein>
<comment type="caution">
    <text evidence="2">The sequence shown here is derived from an EMBL/GenBank/DDBJ whole genome shotgun (WGS) entry which is preliminary data.</text>
</comment>
<proteinExistence type="predicted"/>
<sequence>MFLHAFDIVMIIGHISSVYVTGGSALPQAGQRNHSGGSALEEKLNNDIASKLECRHWKPGDMMFEEEMIESPDVRTFVAVDPSGRGICGIKSKKDMSFIYPSPATGNDSVDPDLHNRRIGSAMLPKALKDIRVNWPTVIAAYLDVDPRNAVAARLYYRHNFTYVTVHRLGHVLLYKYPLHDINDCVSSENMISVVWVYLIHIGSAATGAGLRSPPEGSLLKGEAHADTLINLEYRPWKPSDMMFGRKMTEIKKGRRFVAVDPYAEYGRVRLIRNDRERHPRSHRLQPLFTFQSVVGYVESKKDSLPSVLAALPDKTGHDSIVYISNVFVDPDLRNKRIA</sequence>
<dbReference type="SUPFAM" id="SSF55729">
    <property type="entry name" value="Acyl-CoA N-acyltransferases (Nat)"/>
    <property type="match status" value="1"/>
</dbReference>